<proteinExistence type="predicted"/>
<organism evidence="6 7">
    <name type="scientific">Clohesyomyces aquaticus</name>
    <dbReference type="NCBI Taxonomy" id="1231657"/>
    <lineage>
        <taxon>Eukaryota</taxon>
        <taxon>Fungi</taxon>
        <taxon>Dikarya</taxon>
        <taxon>Ascomycota</taxon>
        <taxon>Pezizomycotina</taxon>
        <taxon>Dothideomycetes</taxon>
        <taxon>Pleosporomycetidae</taxon>
        <taxon>Pleosporales</taxon>
        <taxon>Lindgomycetaceae</taxon>
        <taxon>Clohesyomyces</taxon>
    </lineage>
</organism>
<comment type="subcellular location">
    <subcellularLocation>
        <location evidence="1">Membrane</location>
        <topology evidence="1">Multi-pass membrane protein</topology>
    </subcellularLocation>
</comment>
<dbReference type="GO" id="GO:0016020">
    <property type="term" value="C:membrane"/>
    <property type="evidence" value="ECO:0007669"/>
    <property type="project" value="UniProtKB-SubCell"/>
</dbReference>
<evidence type="ECO:0000313" key="6">
    <source>
        <dbReference type="EMBL" id="ORY19171.1"/>
    </source>
</evidence>
<dbReference type="Proteomes" id="UP000193144">
    <property type="component" value="Unassembled WGS sequence"/>
</dbReference>
<dbReference type="OrthoDB" id="1046782at2759"/>
<evidence type="ECO:0000256" key="2">
    <source>
        <dbReference type="ARBA" id="ARBA00022692"/>
    </source>
</evidence>
<evidence type="ECO:0000313" key="7">
    <source>
        <dbReference type="Proteomes" id="UP000193144"/>
    </source>
</evidence>
<feature type="transmembrane region" description="Helical" evidence="5">
    <location>
        <begin position="106"/>
        <end position="128"/>
    </location>
</feature>
<name>A0A1Y2A9J7_9PLEO</name>
<sequence>MNTFVCGSVALWTEPSTCQRGDRHWYRLGIAQRDSANSLSLAATSTKLAATSHEVAISTSRDSAVMRVIAAITVFFLPATFTATLFSTSFFDFHGGRNDPIYSWWLWLYFLVASILTAITVAGTWWLWKNKEKEIAAQFKEAKDK</sequence>
<reference evidence="6 7" key="1">
    <citation type="submission" date="2016-07" db="EMBL/GenBank/DDBJ databases">
        <title>Pervasive Adenine N6-methylation of Active Genes in Fungi.</title>
        <authorList>
            <consortium name="DOE Joint Genome Institute"/>
            <person name="Mondo S.J."/>
            <person name="Dannebaum R.O."/>
            <person name="Kuo R.C."/>
            <person name="Labutti K."/>
            <person name="Haridas S."/>
            <person name="Kuo A."/>
            <person name="Salamov A."/>
            <person name="Ahrendt S.R."/>
            <person name="Lipzen A."/>
            <person name="Sullivan W."/>
            <person name="Andreopoulos W.B."/>
            <person name="Clum A."/>
            <person name="Lindquist E."/>
            <person name="Daum C."/>
            <person name="Ramamoorthy G.K."/>
            <person name="Gryganskyi A."/>
            <person name="Culley D."/>
            <person name="Magnuson J.K."/>
            <person name="James T.Y."/>
            <person name="O'Malley M.A."/>
            <person name="Stajich J.E."/>
            <person name="Spatafora J.W."/>
            <person name="Visel A."/>
            <person name="Grigoriev I.V."/>
        </authorList>
    </citation>
    <scope>NUCLEOTIDE SEQUENCE [LARGE SCALE GENOMIC DNA]</scope>
    <source>
        <strain evidence="6 7">CBS 115471</strain>
    </source>
</reference>
<keyword evidence="7" id="KW-1185">Reference proteome</keyword>
<keyword evidence="2 5" id="KW-0812">Transmembrane</keyword>
<evidence type="ECO:0000256" key="3">
    <source>
        <dbReference type="ARBA" id="ARBA00022989"/>
    </source>
</evidence>
<keyword evidence="4 5" id="KW-0472">Membrane</keyword>
<dbReference type="STRING" id="1231657.A0A1Y2A9J7"/>
<dbReference type="SUPFAM" id="SSF144083">
    <property type="entry name" value="Magnesium transport protein CorA, transmembrane region"/>
    <property type="match status" value="1"/>
</dbReference>
<protein>
    <submittedName>
        <fullName evidence="6">Uncharacterized protein</fullName>
    </submittedName>
</protein>
<evidence type="ECO:0000256" key="1">
    <source>
        <dbReference type="ARBA" id="ARBA00004141"/>
    </source>
</evidence>
<keyword evidence="3 5" id="KW-1133">Transmembrane helix</keyword>
<dbReference type="Gene3D" id="1.20.58.340">
    <property type="entry name" value="Magnesium transport protein CorA, transmembrane region"/>
    <property type="match status" value="1"/>
</dbReference>
<comment type="caution">
    <text evidence="6">The sequence shown here is derived from an EMBL/GenBank/DDBJ whole genome shotgun (WGS) entry which is preliminary data.</text>
</comment>
<gene>
    <name evidence="6" type="ORF">BCR34DRAFT_207116</name>
</gene>
<dbReference type="AlphaFoldDB" id="A0A1Y2A9J7"/>
<dbReference type="InterPro" id="IPR045863">
    <property type="entry name" value="CorA_TM1_TM2"/>
</dbReference>
<evidence type="ECO:0000256" key="5">
    <source>
        <dbReference type="SAM" id="Phobius"/>
    </source>
</evidence>
<dbReference type="EMBL" id="MCFA01000003">
    <property type="protein sequence ID" value="ORY19171.1"/>
    <property type="molecule type" value="Genomic_DNA"/>
</dbReference>
<accession>A0A1Y2A9J7</accession>
<feature type="transmembrane region" description="Helical" evidence="5">
    <location>
        <begin position="68"/>
        <end position="86"/>
    </location>
</feature>
<evidence type="ECO:0000256" key="4">
    <source>
        <dbReference type="ARBA" id="ARBA00023136"/>
    </source>
</evidence>